<sequence>MKVETMKSVILVILIAFSLLLSVALWNYQPKTEVEETGESIGQTKLDKGTEMSLSELVQPSQFVFHEAGRHYSYQDPQDQTLIYQNMQDWRLVPSNLNPSTPDLEGRNYVEIIFPTQVPMRTLSSIFAYSDDTQLATNQSFDRLFITQTESDGDGNVYNLWAIDSEEDVNPAKFKGTINQNAGTIVFDELETKEKLKEQIRVAKPGDQLFIDDIFIPREAVAYPQEVLQTESVNVLPLRNYLFPAEVQRYEGSSGQRISDSKRVLEVLNNEEYMTYQFAILNSTNQIGLDAFDMLTKSIEDLNNHNGWTNDFRLSQLSTDTGRVEYHIYFNGLEIMGHPLATIFLQYEQRDIQEYNRPLVKFLSLPEGPLSTSTLKSGEAVLSYLNGQDSVDISQVDDIKVGYTLEEQSSSLVYNLKPMWYIKQNGTWEPLFKEDVSQNQQVS</sequence>
<dbReference type="OrthoDB" id="2382185at2"/>
<dbReference type="CDD" id="cd15787">
    <property type="entry name" value="YycH_N"/>
    <property type="match status" value="1"/>
</dbReference>
<dbReference type="Pfam" id="PF07435">
    <property type="entry name" value="YycH"/>
    <property type="match status" value="1"/>
</dbReference>
<keyword evidence="3" id="KW-1185">Reference proteome</keyword>
<evidence type="ECO:0000259" key="1">
    <source>
        <dbReference type="Pfam" id="PF07435"/>
    </source>
</evidence>
<dbReference type="RefSeq" id="WP_079477535.1">
    <property type="nucleotide sequence ID" value="NZ_FVYZ01000003.1"/>
</dbReference>
<feature type="domain" description="Regulatory protein YycH" evidence="1">
    <location>
        <begin position="4"/>
        <end position="430"/>
    </location>
</feature>
<dbReference type="AlphaFoldDB" id="A0A4Z0GX49"/>
<protein>
    <recommendedName>
        <fullName evidence="1">Regulatory protein YycH domain-containing protein</fullName>
    </recommendedName>
</protein>
<dbReference type="EMBL" id="SRJC01000007">
    <property type="protein sequence ID" value="TGB01229.1"/>
    <property type="molecule type" value="Genomic_DNA"/>
</dbReference>
<evidence type="ECO:0000313" key="3">
    <source>
        <dbReference type="Proteomes" id="UP000297982"/>
    </source>
</evidence>
<dbReference type="Gene3D" id="3.10.450.310">
    <property type="match status" value="1"/>
</dbReference>
<dbReference type="InterPro" id="IPR042274">
    <property type="entry name" value="YycH/YycI_2"/>
</dbReference>
<dbReference type="STRING" id="192814.GCA_900166575_02633"/>
<comment type="caution">
    <text evidence="2">The sequence shown here is derived from an EMBL/GenBank/DDBJ whole genome shotgun (WGS) entry which is preliminary data.</text>
</comment>
<evidence type="ECO:0000313" key="2">
    <source>
        <dbReference type="EMBL" id="TGB01229.1"/>
    </source>
</evidence>
<accession>A0A4Z0GX49</accession>
<gene>
    <name evidence="2" type="ORF">E4663_17280</name>
</gene>
<organism evidence="2 3">
    <name type="scientific">Halobacillus salinus</name>
    <dbReference type="NCBI Taxonomy" id="192814"/>
    <lineage>
        <taxon>Bacteria</taxon>
        <taxon>Bacillati</taxon>
        <taxon>Bacillota</taxon>
        <taxon>Bacilli</taxon>
        <taxon>Bacillales</taxon>
        <taxon>Bacillaceae</taxon>
        <taxon>Halobacillus</taxon>
    </lineage>
</organism>
<dbReference type="InterPro" id="IPR009996">
    <property type="entry name" value="YycH"/>
</dbReference>
<proteinExistence type="predicted"/>
<dbReference type="Gene3D" id="3.30.310.160">
    <property type="entry name" value="YycH protein, domain 2"/>
    <property type="match status" value="1"/>
</dbReference>
<dbReference type="Proteomes" id="UP000297982">
    <property type="component" value="Unassembled WGS sequence"/>
</dbReference>
<reference evidence="2 3" key="1">
    <citation type="journal article" date="2003" name="Int. J. Syst. Evol. Microbiol.">
        <title>Halobacillus salinus sp. nov., isolated from a salt lake on the coast of the East Sea in Korea.</title>
        <authorList>
            <person name="Yoon J.H."/>
            <person name="Kang K.H."/>
            <person name="Park Y.H."/>
        </authorList>
    </citation>
    <scope>NUCLEOTIDE SEQUENCE [LARGE SCALE GENOMIC DNA]</scope>
    <source>
        <strain evidence="2 3">HSL-3</strain>
    </source>
</reference>
<name>A0A4Z0GX49_9BACI</name>